<evidence type="ECO:0000313" key="2">
    <source>
        <dbReference type="EMBL" id="KAB5565169.1"/>
    </source>
</evidence>
<dbReference type="AlphaFoldDB" id="A0A5N5NDR1"/>
<protein>
    <submittedName>
        <fullName evidence="1">Uncharacterized protein</fullName>
    </submittedName>
</protein>
<evidence type="ECO:0000313" key="1">
    <source>
        <dbReference type="EMBL" id="KAB5565137.1"/>
    </source>
</evidence>
<sequence>MGPVTIKRITPNTGRRDVAKACGKVDVSRNSIYGIVSVFHDEMLTSTKASLLEKGWATEITPLFGTYELLVQKLRHFLDF</sequence>
<evidence type="ECO:0000313" key="3">
    <source>
        <dbReference type="Proteomes" id="UP000326939"/>
    </source>
</evidence>
<comment type="caution">
    <text evidence="1">The sequence shown here is derived from an EMBL/GenBank/DDBJ whole genome shotgun (WGS) entry which is preliminary data.</text>
</comment>
<reference evidence="1" key="2">
    <citation type="journal article" date="2019" name="Nat. Commun.">
        <title>Genome-wide analysis of Cushion willow provides insights into alpine plant divergence in a biodiversity hotspot.</title>
        <authorList>
            <person name="Chen J.H."/>
            <person name="Huang Y."/>
            <person name="Brachi B."/>
            <person name="Yun Q.Z."/>
            <person name="Zhang W."/>
            <person name="Lu W."/>
            <person name="Li H.N."/>
            <person name="Li W.Q."/>
            <person name="Sun X.D."/>
            <person name="Wang G.Y."/>
            <person name="He J."/>
            <person name="Zhou Z."/>
            <person name="Chen K.Y."/>
            <person name="Ji Y.H."/>
            <person name="Shi M.M."/>
            <person name="Sun W.G."/>
            <person name="Yang Y.P."/>
            <person name="Zhang R.G."/>
            <person name="Abbott R.J."/>
            <person name="Sun H."/>
        </authorList>
    </citation>
    <scope>NUCLEOTIDE SEQUENCE</scope>
    <source>
        <strain evidence="1">Br00</strain>
        <tissue evidence="1">Leaf</tissue>
    </source>
</reference>
<keyword evidence="3" id="KW-1185">Reference proteome</keyword>
<dbReference type="EMBL" id="VDCV01000003">
    <property type="protein sequence ID" value="KAB5565137.1"/>
    <property type="molecule type" value="Genomic_DNA"/>
</dbReference>
<reference evidence="1" key="3">
    <citation type="submission" date="2019-05" db="EMBL/GenBank/DDBJ databases">
        <authorList>
            <person name="Zhang R."/>
        </authorList>
    </citation>
    <scope>NUCLEOTIDE SEQUENCE [LARGE SCALE GENOMIC DNA]</scope>
    <source>
        <strain evidence="1">Br00</strain>
        <tissue evidence="1">Leaf</tissue>
    </source>
</reference>
<name>A0A5N5NDR1_9ROSI</name>
<gene>
    <name evidence="1" type="ORF">DKX38_005191</name>
    <name evidence="2" type="ORF">DKX38_005223</name>
</gene>
<dbReference type="EMBL" id="VDCV01000003">
    <property type="protein sequence ID" value="KAB5565169.1"/>
    <property type="molecule type" value="Genomic_DNA"/>
</dbReference>
<organism evidence="1 3">
    <name type="scientific">Salix brachista</name>
    <dbReference type="NCBI Taxonomy" id="2182728"/>
    <lineage>
        <taxon>Eukaryota</taxon>
        <taxon>Viridiplantae</taxon>
        <taxon>Streptophyta</taxon>
        <taxon>Embryophyta</taxon>
        <taxon>Tracheophyta</taxon>
        <taxon>Spermatophyta</taxon>
        <taxon>Magnoliopsida</taxon>
        <taxon>eudicotyledons</taxon>
        <taxon>Gunneridae</taxon>
        <taxon>Pentapetalae</taxon>
        <taxon>rosids</taxon>
        <taxon>fabids</taxon>
        <taxon>Malpighiales</taxon>
        <taxon>Salicaceae</taxon>
        <taxon>Saliceae</taxon>
        <taxon>Salix</taxon>
    </lineage>
</organism>
<accession>A0A5N5NDR1</accession>
<proteinExistence type="predicted"/>
<dbReference type="Proteomes" id="UP000326939">
    <property type="component" value="Chromosome 3"/>
</dbReference>
<reference evidence="3" key="1">
    <citation type="journal article" date="2019" name="Gigascience">
        <title>De novo genome assembly of the endangered Acer yangbiense, a plant species with extremely small populations endemic to Yunnan Province, China.</title>
        <authorList>
            <person name="Yang J."/>
            <person name="Wariss H.M."/>
            <person name="Tao L."/>
            <person name="Zhang R."/>
            <person name="Yun Q."/>
            <person name="Hollingsworth P."/>
            <person name="Dao Z."/>
            <person name="Luo G."/>
            <person name="Guo H."/>
            <person name="Ma Y."/>
            <person name="Sun W."/>
        </authorList>
    </citation>
    <scope>NUCLEOTIDE SEQUENCE [LARGE SCALE GENOMIC DNA]</scope>
    <source>
        <strain evidence="3">cv. br00</strain>
    </source>
</reference>